<gene>
    <name evidence="2" type="ordered locus">Nwat_1883</name>
</gene>
<sequence length="79" mass="8833">MPNKVEFHIEALWDEQAHVWVATSEDVPGLATEADTQEALMEKLNMMVPELLVLNGVRIGKKTQIEVLSKRKALLPIAP</sequence>
<name>D8K755_NITWC</name>
<dbReference type="HOGENOM" id="CLU_175518_0_0_6"/>
<dbReference type="Gene3D" id="3.30.2390.10">
    <property type="entry name" value="TTHA1013-like"/>
    <property type="match status" value="1"/>
</dbReference>
<organism evidence="2 3">
    <name type="scientific">Nitrosococcus watsoni (strain C-113)</name>
    <dbReference type="NCBI Taxonomy" id="105559"/>
    <lineage>
        <taxon>Bacteria</taxon>
        <taxon>Pseudomonadati</taxon>
        <taxon>Pseudomonadota</taxon>
        <taxon>Gammaproteobacteria</taxon>
        <taxon>Chromatiales</taxon>
        <taxon>Chromatiaceae</taxon>
        <taxon>Nitrosococcus</taxon>
    </lineage>
</organism>
<keyword evidence="3" id="KW-1185">Reference proteome</keyword>
<dbReference type="AlphaFoldDB" id="D8K755"/>
<accession>D8K755</accession>
<dbReference type="SUPFAM" id="SSF143100">
    <property type="entry name" value="TTHA1013/TTHA0281-like"/>
    <property type="match status" value="1"/>
</dbReference>
<dbReference type="Proteomes" id="UP000000393">
    <property type="component" value="Chromosome"/>
</dbReference>
<evidence type="ECO:0000313" key="3">
    <source>
        <dbReference type="Proteomes" id="UP000000393"/>
    </source>
</evidence>
<dbReference type="KEGG" id="nwa:Nwat_1883"/>
<dbReference type="InterPro" id="IPR015066">
    <property type="entry name" value="DUF1902"/>
</dbReference>
<reference evidence="2 3" key="1">
    <citation type="submission" date="2010-06" db="EMBL/GenBank/DDBJ databases">
        <title>Complete sequence of chromosome of Nitrosococcus watsoni C-113.</title>
        <authorList>
            <consortium name="US DOE Joint Genome Institute"/>
            <person name="Lucas S."/>
            <person name="Copeland A."/>
            <person name="Lapidus A."/>
            <person name="Cheng J.-F."/>
            <person name="Bruce D."/>
            <person name="Goodwin L."/>
            <person name="Pitluck S."/>
            <person name="Malfatti S.A."/>
            <person name="Chain P.S.G."/>
            <person name="Land M."/>
            <person name="Hauser L."/>
            <person name="Kyrpides N."/>
            <person name="Ivanova N."/>
            <person name="Cambell M.A."/>
            <person name="Heidelberg J.F."/>
            <person name="Klotz M.G."/>
            <person name="Woyke T."/>
        </authorList>
    </citation>
    <scope>NUCLEOTIDE SEQUENCE [LARGE SCALE GENOMIC DNA]</scope>
    <source>
        <strain evidence="2 3">C-113</strain>
    </source>
</reference>
<proteinExistence type="predicted"/>
<dbReference type="RefSeq" id="WP_013220824.1">
    <property type="nucleotide sequence ID" value="NC_014315.1"/>
</dbReference>
<dbReference type="STRING" id="105559.Nwat_1883"/>
<dbReference type="InterPro" id="IPR035069">
    <property type="entry name" value="TTHA1013/TTHA0281-like"/>
</dbReference>
<protein>
    <recommendedName>
        <fullName evidence="1">DUF1902 domain-containing protein</fullName>
    </recommendedName>
</protein>
<dbReference type="OrthoDB" id="361917at2"/>
<evidence type="ECO:0000259" key="1">
    <source>
        <dbReference type="Pfam" id="PF08972"/>
    </source>
</evidence>
<evidence type="ECO:0000313" key="2">
    <source>
        <dbReference type="EMBL" id="ADJ28732.1"/>
    </source>
</evidence>
<feature type="domain" description="DUF1902" evidence="1">
    <location>
        <begin position="7"/>
        <end position="72"/>
    </location>
</feature>
<dbReference type="Pfam" id="PF08972">
    <property type="entry name" value="DUF1902"/>
    <property type="match status" value="1"/>
</dbReference>
<dbReference type="EMBL" id="CP002086">
    <property type="protein sequence ID" value="ADJ28732.1"/>
    <property type="molecule type" value="Genomic_DNA"/>
</dbReference>